<dbReference type="EMBL" id="BARU01042147">
    <property type="protein sequence ID" value="GAH81711.1"/>
    <property type="molecule type" value="Genomic_DNA"/>
</dbReference>
<organism evidence="1">
    <name type="scientific">marine sediment metagenome</name>
    <dbReference type="NCBI Taxonomy" id="412755"/>
    <lineage>
        <taxon>unclassified sequences</taxon>
        <taxon>metagenomes</taxon>
        <taxon>ecological metagenomes</taxon>
    </lineage>
</organism>
<dbReference type="AlphaFoldDB" id="X1IH10"/>
<proteinExistence type="predicted"/>
<evidence type="ECO:0000313" key="1">
    <source>
        <dbReference type="EMBL" id="GAH81711.1"/>
    </source>
</evidence>
<accession>X1IH10</accession>
<feature type="non-terminal residue" evidence="1">
    <location>
        <position position="212"/>
    </location>
</feature>
<protein>
    <submittedName>
        <fullName evidence="1">Uncharacterized protein</fullName>
    </submittedName>
</protein>
<reference evidence="1" key="1">
    <citation type="journal article" date="2014" name="Front. Microbiol.">
        <title>High frequency of phylogenetically diverse reductive dehalogenase-homologous genes in deep subseafloor sedimentary metagenomes.</title>
        <authorList>
            <person name="Kawai M."/>
            <person name="Futagami T."/>
            <person name="Toyoda A."/>
            <person name="Takaki Y."/>
            <person name="Nishi S."/>
            <person name="Hori S."/>
            <person name="Arai W."/>
            <person name="Tsubouchi T."/>
            <person name="Morono Y."/>
            <person name="Uchiyama I."/>
            <person name="Ito T."/>
            <person name="Fujiyama A."/>
            <person name="Inagaki F."/>
            <person name="Takami H."/>
        </authorList>
    </citation>
    <scope>NUCLEOTIDE SEQUENCE</scope>
    <source>
        <strain evidence="1">Expedition CK06-06</strain>
    </source>
</reference>
<gene>
    <name evidence="1" type="ORF">S03H2_64823</name>
</gene>
<feature type="non-terminal residue" evidence="1">
    <location>
        <position position="1"/>
    </location>
</feature>
<comment type="caution">
    <text evidence="1">The sequence shown here is derived from an EMBL/GenBank/DDBJ whole genome shotgun (WGS) entry which is preliminary data.</text>
</comment>
<sequence length="212" mass="24728">LDNSSAETVLELYNIPLLYAPEVNFTFKLDPAVVDQIKYFGNYNNLTIDFYFVVDFGYTSYFTDTEVINLDYNEMLPSLDDDGCYNIYYDKDLQSIYNTFGEDSFDIYIAISQVGNNVNYIPYIILEDFDYICDEHFVEMYDRMPNDGYGNLDVQSAVHTPHYFQIFSLPFRDNDLLFNYFPKSPYNLLNNSKITIGIEDLPYSSLVSLNID</sequence>
<name>X1IH10_9ZZZZ</name>